<name>A0A246IW34_9BURK</name>
<dbReference type="OrthoDB" id="10016523at2"/>
<sequence length="395" mass="42532">MGERSAAIERTAPDREAAAQRSVAHERPSGGEPTLQAWVDGSARVVAQRQHIAAMRGPVVQRATIKVKGMQRKMLAFKGGRAESFQTFLLHKGYTVDVGEVETTVETGETGAATLIAFLQEFNTFEREQAQIAREVDPHDAIVPAARKEIERLHAGSDIRLLDNEGKNNCGIYLVTPEAGRPLIIKVLSKGLGEAQATLERVPGLRDRYGHLPGQDKIAIGAPLGVQALNASGFPYALMTFAAHGVMTLDRALRGQTLSVEDLAAAAQGLGARIAAFHVSPMERGDVEEGDDPSFLVHLDLNTSNIMLAEDGVAGLVDVDGVKIGTLEMVRWDLSSLLGSLGMALELRYPKGEHGELAAKVFQAMKAGFARGYRDRMARVKGGEAILEKLADRLD</sequence>
<protein>
    <submittedName>
        <fullName evidence="2">Uncharacterized protein</fullName>
    </submittedName>
</protein>
<keyword evidence="3" id="KW-1185">Reference proteome</keyword>
<dbReference type="EMBL" id="NIOF01000016">
    <property type="protein sequence ID" value="OWQ84442.1"/>
    <property type="molecule type" value="Genomic_DNA"/>
</dbReference>
<organism evidence="2 3">
    <name type="scientific">Roseateles aquatilis</name>
    <dbReference type="NCBI Taxonomy" id="431061"/>
    <lineage>
        <taxon>Bacteria</taxon>
        <taxon>Pseudomonadati</taxon>
        <taxon>Pseudomonadota</taxon>
        <taxon>Betaproteobacteria</taxon>
        <taxon>Burkholderiales</taxon>
        <taxon>Sphaerotilaceae</taxon>
        <taxon>Roseateles</taxon>
    </lineage>
</organism>
<feature type="region of interest" description="Disordered" evidence="1">
    <location>
        <begin position="1"/>
        <end position="35"/>
    </location>
</feature>
<dbReference type="InterPro" id="IPR011009">
    <property type="entry name" value="Kinase-like_dom_sf"/>
</dbReference>
<dbReference type="Proteomes" id="UP000197468">
    <property type="component" value="Unassembled WGS sequence"/>
</dbReference>
<dbReference type="SUPFAM" id="SSF56112">
    <property type="entry name" value="Protein kinase-like (PK-like)"/>
    <property type="match status" value="1"/>
</dbReference>
<gene>
    <name evidence="2" type="ORF">CDN99_24445</name>
</gene>
<dbReference type="RefSeq" id="WP_088387726.1">
    <property type="nucleotide sequence ID" value="NZ_NIOF01000016.1"/>
</dbReference>
<evidence type="ECO:0000256" key="1">
    <source>
        <dbReference type="SAM" id="MobiDB-lite"/>
    </source>
</evidence>
<dbReference type="AlphaFoldDB" id="A0A246IW34"/>
<evidence type="ECO:0000313" key="2">
    <source>
        <dbReference type="EMBL" id="OWQ84442.1"/>
    </source>
</evidence>
<proteinExistence type="predicted"/>
<accession>A0A246IW34</accession>
<evidence type="ECO:0000313" key="3">
    <source>
        <dbReference type="Proteomes" id="UP000197468"/>
    </source>
</evidence>
<comment type="caution">
    <text evidence="2">The sequence shown here is derived from an EMBL/GenBank/DDBJ whole genome shotgun (WGS) entry which is preliminary data.</text>
</comment>
<feature type="compositionally biased region" description="Basic and acidic residues" evidence="1">
    <location>
        <begin position="1"/>
        <end position="29"/>
    </location>
</feature>
<reference evidence="2 3" key="1">
    <citation type="journal article" date="2008" name="Int. J. Syst. Evol. Microbiol.">
        <title>Description of Roseateles aquatilis sp. nov. and Roseateles terrae sp. nov., in the class Betaproteobacteria, and emended description of the genus Roseateles.</title>
        <authorList>
            <person name="Gomila M."/>
            <person name="Bowien B."/>
            <person name="Falsen E."/>
            <person name="Moore E.R."/>
            <person name="Lalucat J."/>
        </authorList>
    </citation>
    <scope>NUCLEOTIDE SEQUENCE [LARGE SCALE GENOMIC DNA]</scope>
    <source>
        <strain evidence="2 3">CCUG 48205</strain>
    </source>
</reference>